<gene>
    <name evidence="2" type="ORF">MR241_06130</name>
</gene>
<protein>
    <submittedName>
        <fullName evidence="2">DUF4037 domain-containing protein</fullName>
    </submittedName>
</protein>
<evidence type="ECO:0000259" key="1">
    <source>
        <dbReference type="Pfam" id="PF13228"/>
    </source>
</evidence>
<name>A0AAE3FJ97_9BACT</name>
<comment type="caution">
    <text evidence="2">The sequence shown here is derived from an EMBL/GenBank/DDBJ whole genome shotgun (WGS) entry which is preliminary data.</text>
</comment>
<proteinExistence type="predicted"/>
<sequence>MHVIDLCERFFREYGADVIRGFEDCVSAGLVGNGSECFGYDDEISLDHDVGADFCLWVDDSAYSKVAPVLEERLLSLPDRYMGLERAARRTASGKRRGVFSCGEFYRSLIGYGTVPETPAEWLNIPDYALAAASNGRVFTDGATDFTYMRNMIINGIPADVRTKKLSRAVIMAAQYGQYNYSRCIRHGEIGASRLALDGFCQNIAFSVYYLNRKHPPFYKWLFRGMRQLERGAGIAEELEKLLVTFDPTECAGAVERISAHLLRLLTDGGYTCGSERYLEPHAYRIAAKIRDRELSAMHIME</sequence>
<dbReference type="Proteomes" id="UP001139365">
    <property type="component" value="Unassembled WGS sequence"/>
</dbReference>
<organism evidence="2 3">
    <name type="scientific">Candidatus Colimorpha enterica</name>
    <dbReference type="NCBI Taxonomy" id="3083063"/>
    <lineage>
        <taxon>Bacteria</taxon>
        <taxon>Pseudomonadati</taxon>
        <taxon>Bacteroidota</taxon>
        <taxon>Bacteroidia</taxon>
        <taxon>Bacteroidales</taxon>
        <taxon>Candidatus Colimorpha</taxon>
    </lineage>
</organism>
<reference evidence="2 3" key="1">
    <citation type="submission" date="2022-03" db="EMBL/GenBank/DDBJ databases">
        <title>Metagenome-assembled genomes from swine fecal metagenomes.</title>
        <authorList>
            <person name="Holman D.B."/>
            <person name="Kommadath A."/>
        </authorList>
    </citation>
    <scope>NUCLEOTIDE SEQUENCE [LARGE SCALE GENOMIC DNA]</scope>
    <source>
        <strain evidence="2">SUG147</strain>
    </source>
</reference>
<evidence type="ECO:0000313" key="3">
    <source>
        <dbReference type="Proteomes" id="UP001139365"/>
    </source>
</evidence>
<accession>A0AAE3FJ97</accession>
<dbReference type="EMBL" id="JALEMU010000096">
    <property type="protein sequence ID" value="MCI5755857.1"/>
    <property type="molecule type" value="Genomic_DNA"/>
</dbReference>
<feature type="domain" description="DUF4037" evidence="1">
    <location>
        <begin position="122"/>
        <end position="222"/>
    </location>
</feature>
<dbReference type="Pfam" id="PF13228">
    <property type="entry name" value="DUF4037"/>
    <property type="match status" value="1"/>
</dbReference>
<dbReference type="InterPro" id="IPR025117">
    <property type="entry name" value="DUF4037"/>
</dbReference>
<evidence type="ECO:0000313" key="2">
    <source>
        <dbReference type="EMBL" id="MCI5755857.1"/>
    </source>
</evidence>
<dbReference type="AlphaFoldDB" id="A0AAE3FJ97"/>